<evidence type="ECO:0008006" key="8">
    <source>
        <dbReference type="Google" id="ProtNLM"/>
    </source>
</evidence>
<evidence type="ECO:0000256" key="2">
    <source>
        <dbReference type="ARBA" id="ARBA00023157"/>
    </source>
</evidence>
<feature type="signal peptide" evidence="3">
    <location>
        <begin position="1"/>
        <end position="21"/>
    </location>
</feature>
<keyword evidence="7" id="KW-1185">Reference proteome</keyword>
<reference evidence="4" key="3">
    <citation type="submission" date="2021-01" db="EMBL/GenBank/DDBJ databases">
        <authorList>
            <consortium name="Aspergillus luchuensis mut. kawachii IFO 4304 genome sequencing consortium"/>
            <person name="Kazuki M."/>
            <person name="Futagami T."/>
        </authorList>
    </citation>
    <scope>NUCLEOTIDE SEQUENCE</scope>
    <source>
        <strain evidence="4">IFO 4308</strain>
    </source>
</reference>
<dbReference type="KEGG" id="aluc:AKAW2_40083A"/>
<feature type="chain" id="PRO_5042682278" description="Acetylxylan esterase" evidence="3">
    <location>
        <begin position="22"/>
        <end position="231"/>
    </location>
</feature>
<name>A0A146F3B6_ASPKA</name>
<organism evidence="5 6">
    <name type="scientific">Aspergillus kawachii</name>
    <name type="common">White koji mold</name>
    <name type="synonym">Aspergillus awamori var. kawachi</name>
    <dbReference type="NCBI Taxonomy" id="1069201"/>
    <lineage>
        <taxon>Eukaryota</taxon>
        <taxon>Fungi</taxon>
        <taxon>Dikarya</taxon>
        <taxon>Ascomycota</taxon>
        <taxon>Pezizomycotina</taxon>
        <taxon>Eurotiomycetes</taxon>
        <taxon>Eurotiomycetidae</taxon>
        <taxon>Eurotiales</taxon>
        <taxon>Aspergillaceae</taxon>
        <taxon>Aspergillus</taxon>
        <taxon>Aspergillus subgen. Circumdati</taxon>
    </lineage>
</organism>
<dbReference type="PANTHER" id="PTHR33630:SF9">
    <property type="entry name" value="CUTINASE 4"/>
    <property type="match status" value="1"/>
</dbReference>
<dbReference type="PANTHER" id="PTHR33630">
    <property type="entry name" value="CUTINASE RV1984C-RELATED-RELATED"/>
    <property type="match status" value="1"/>
</dbReference>
<dbReference type="Pfam" id="PF01083">
    <property type="entry name" value="Cutinase"/>
    <property type="match status" value="1"/>
</dbReference>
<reference evidence="5 6" key="1">
    <citation type="journal article" date="2016" name="DNA Res.">
        <title>Genome sequence of Aspergillus luchuensis NBRC 4314.</title>
        <authorList>
            <person name="Yamada O."/>
            <person name="Machida M."/>
            <person name="Hosoyama A."/>
            <person name="Goto M."/>
            <person name="Takahashi T."/>
            <person name="Futagami T."/>
            <person name="Yamagata Y."/>
            <person name="Takeuchi M."/>
            <person name="Kobayashi T."/>
            <person name="Koike H."/>
            <person name="Abe K."/>
            <person name="Asai K."/>
            <person name="Arita M."/>
            <person name="Fujita N."/>
            <person name="Fukuda K."/>
            <person name="Higa K."/>
            <person name="Horikawa H."/>
            <person name="Ishikawa T."/>
            <person name="Jinno K."/>
            <person name="Kato Y."/>
            <person name="Kirimura K."/>
            <person name="Mizutani O."/>
            <person name="Nakasone K."/>
            <person name="Sano M."/>
            <person name="Shiraishi Y."/>
            <person name="Tsukahara M."/>
            <person name="Gomi K."/>
        </authorList>
    </citation>
    <scope>NUCLEOTIDE SEQUENCE [LARGE SCALE GENOMIC DNA]</scope>
    <source>
        <strain evidence="5 6">RIB 2604</strain>
    </source>
</reference>
<dbReference type="RefSeq" id="XP_041542166.1">
    <property type="nucleotide sequence ID" value="XM_041688375.1"/>
</dbReference>
<dbReference type="OrthoDB" id="2586582at2759"/>
<evidence type="ECO:0000313" key="4">
    <source>
        <dbReference type="EMBL" id="BCR98400.1"/>
    </source>
</evidence>
<evidence type="ECO:0000313" key="5">
    <source>
        <dbReference type="EMBL" id="GAT20630.1"/>
    </source>
</evidence>
<dbReference type="InterPro" id="IPR029058">
    <property type="entry name" value="AB_hydrolase_fold"/>
</dbReference>
<evidence type="ECO:0000256" key="3">
    <source>
        <dbReference type="SAM" id="SignalP"/>
    </source>
</evidence>
<dbReference type="AlphaFoldDB" id="A0A146F3B6"/>
<dbReference type="Proteomes" id="UP000075230">
    <property type="component" value="Unassembled WGS sequence"/>
</dbReference>
<reference evidence="6" key="2">
    <citation type="submission" date="2016-02" db="EMBL/GenBank/DDBJ databases">
        <title>Genome sequencing of Aspergillus luchuensis NBRC 4314.</title>
        <authorList>
            <person name="Yamada O."/>
        </authorList>
    </citation>
    <scope>NUCLEOTIDE SEQUENCE [LARGE SCALE GENOMIC DNA]</scope>
    <source>
        <strain evidence="6">RIB 2604</strain>
    </source>
</reference>
<evidence type="ECO:0000313" key="7">
    <source>
        <dbReference type="Proteomes" id="UP000661280"/>
    </source>
</evidence>
<gene>
    <name evidence="4" type="ORF">AKAW2_40083A</name>
    <name evidence="5" type="ORF">RIB2604_00801010</name>
</gene>
<dbReference type="SMART" id="SM01110">
    <property type="entry name" value="Cutinase"/>
    <property type="match status" value="1"/>
</dbReference>
<reference evidence="4" key="4">
    <citation type="submission" date="2021-02" db="EMBL/GenBank/DDBJ databases">
        <title>Aspergillus luchuensis mut. kawachii IFO 4304 genome sequence.</title>
        <authorList>
            <person name="Mori K."/>
            <person name="Kadooka C."/>
            <person name="Goto M."/>
            <person name="Futagami T."/>
        </authorList>
    </citation>
    <scope>NUCLEOTIDE SEQUENCE</scope>
    <source>
        <strain evidence="4">IFO 4308</strain>
    </source>
</reference>
<keyword evidence="3" id="KW-0732">Signal</keyword>
<dbReference type="Proteomes" id="UP000661280">
    <property type="component" value="Chromosome 4"/>
</dbReference>
<evidence type="ECO:0000313" key="6">
    <source>
        <dbReference type="Proteomes" id="UP000075230"/>
    </source>
</evidence>
<accession>A0A146F3B6</accession>
<sequence length="231" mass="24412">MFKNIVTAALLSSALASASTAHANGKAPCAKVHMMLARGTTESYPGLLGSLTDLVMDAIPDSDYENIIYPATQEGSTPSYEEGIYNGTAQLKAYVRACPETKVVLFGYSQGAMVVSDMLAGGGDNGTLGNITAPAVDPETGSHIAAVLLYGDPRHMPNQTYNVGDVSATGKYPRTAEQLAALSKYADRLHDYCDDKDGVCDAAGTNLSAHMAYATIWDKVAATWVESMMQK</sequence>
<dbReference type="EMBL" id="BCWF01000008">
    <property type="protein sequence ID" value="GAT20630.1"/>
    <property type="molecule type" value="Genomic_DNA"/>
</dbReference>
<dbReference type="Gene3D" id="3.40.50.1820">
    <property type="entry name" value="alpha/beta hydrolase"/>
    <property type="match status" value="1"/>
</dbReference>
<dbReference type="InterPro" id="IPR000675">
    <property type="entry name" value="Cutinase/axe"/>
</dbReference>
<keyword evidence="1" id="KW-0378">Hydrolase</keyword>
<dbReference type="GO" id="GO:0052689">
    <property type="term" value="F:carboxylic ester hydrolase activity"/>
    <property type="evidence" value="ECO:0007669"/>
    <property type="project" value="UniProtKB-ARBA"/>
</dbReference>
<keyword evidence="2" id="KW-1015">Disulfide bond</keyword>
<dbReference type="VEuPathDB" id="FungiDB:ASPFODRAFT_168323"/>
<dbReference type="SUPFAM" id="SSF53474">
    <property type="entry name" value="alpha/beta-Hydrolases"/>
    <property type="match status" value="1"/>
</dbReference>
<evidence type="ECO:0000256" key="1">
    <source>
        <dbReference type="ARBA" id="ARBA00022801"/>
    </source>
</evidence>
<proteinExistence type="predicted"/>
<dbReference type="GeneID" id="64959725"/>
<dbReference type="EMBL" id="AP024428">
    <property type="protein sequence ID" value="BCR98400.1"/>
    <property type="molecule type" value="Genomic_DNA"/>
</dbReference>
<protein>
    <recommendedName>
        <fullName evidence="8">Acetylxylan esterase</fullName>
    </recommendedName>
</protein>